<keyword evidence="6 7" id="KW-0472">Membrane</keyword>
<dbReference type="PANTHER" id="PTHR42775:SF1">
    <property type="entry name" value="PERMEASE RV2963-RELATED"/>
    <property type="match status" value="1"/>
</dbReference>
<keyword evidence="4 7" id="KW-0812">Transmembrane</keyword>
<evidence type="ECO:0000256" key="6">
    <source>
        <dbReference type="ARBA" id="ARBA00023136"/>
    </source>
</evidence>
<feature type="transmembrane region" description="Helical" evidence="7">
    <location>
        <begin position="197"/>
        <end position="215"/>
    </location>
</feature>
<feature type="transmembrane region" description="Helical" evidence="7">
    <location>
        <begin position="28"/>
        <end position="50"/>
    </location>
</feature>
<dbReference type="Proteomes" id="UP000267250">
    <property type="component" value="Chromosome"/>
</dbReference>
<name>A0A3S9SY09_9FIRM</name>
<evidence type="ECO:0000313" key="8">
    <source>
        <dbReference type="EMBL" id="AZR73189.1"/>
    </source>
</evidence>
<dbReference type="GO" id="GO:0005886">
    <property type="term" value="C:plasma membrane"/>
    <property type="evidence" value="ECO:0007669"/>
    <property type="project" value="UniProtKB-SubCell"/>
</dbReference>
<dbReference type="RefSeq" id="WP_127016521.1">
    <property type="nucleotide sequence ID" value="NZ_CP016379.1"/>
</dbReference>
<comment type="subcellular location">
    <subcellularLocation>
        <location evidence="1">Cell membrane</location>
        <topology evidence="1">Multi-pass membrane protein</topology>
    </subcellularLocation>
</comment>
<feature type="transmembrane region" description="Helical" evidence="7">
    <location>
        <begin position="135"/>
        <end position="156"/>
    </location>
</feature>
<evidence type="ECO:0000313" key="9">
    <source>
        <dbReference type="Proteomes" id="UP000267250"/>
    </source>
</evidence>
<dbReference type="EMBL" id="CP016379">
    <property type="protein sequence ID" value="AZR73189.1"/>
    <property type="molecule type" value="Genomic_DNA"/>
</dbReference>
<evidence type="ECO:0000256" key="4">
    <source>
        <dbReference type="ARBA" id="ARBA00022692"/>
    </source>
</evidence>
<keyword evidence="3" id="KW-1003">Cell membrane</keyword>
<protein>
    <recommendedName>
        <fullName evidence="10">Permease</fullName>
    </recommendedName>
</protein>
<dbReference type="InterPro" id="IPR005524">
    <property type="entry name" value="DUF318"/>
</dbReference>
<dbReference type="InterPro" id="IPR053166">
    <property type="entry name" value="UPF0718_permease"/>
</dbReference>
<gene>
    <name evidence="8" type="ORF">BBF96_07195</name>
</gene>
<evidence type="ECO:0000256" key="5">
    <source>
        <dbReference type="ARBA" id="ARBA00022989"/>
    </source>
</evidence>
<evidence type="ECO:0000256" key="7">
    <source>
        <dbReference type="SAM" id="Phobius"/>
    </source>
</evidence>
<dbReference type="PANTHER" id="PTHR42775">
    <property type="entry name" value="PERMEASE RV2963-RELATED"/>
    <property type="match status" value="1"/>
</dbReference>
<accession>A0A3S9SY09</accession>
<dbReference type="KEGG" id="aft:BBF96_07195"/>
<evidence type="ECO:0000256" key="1">
    <source>
        <dbReference type="ARBA" id="ARBA00004651"/>
    </source>
</evidence>
<proteinExistence type="inferred from homology"/>
<reference evidence="8 9" key="1">
    <citation type="submission" date="2016-07" db="EMBL/GenBank/DDBJ databases">
        <title>Genome and transcriptome analysis of iron-reducing fermentative bacteria Anoxybacter fermentans.</title>
        <authorList>
            <person name="Zeng X."/>
            <person name="Shao Z."/>
        </authorList>
    </citation>
    <scope>NUCLEOTIDE SEQUENCE [LARGE SCALE GENOMIC DNA]</scope>
    <source>
        <strain evidence="8 9">DY22613</strain>
    </source>
</reference>
<keyword evidence="5 7" id="KW-1133">Transmembrane helix</keyword>
<sequence>MIQWFSDFVVYKFLKIAEDSRLGKALDFFIYDSLKLIILLSVMIFVISFIRSYFPPERARELLSGKKLFVGNFLAAVLGVISPFCSCSTVPIFIGFVEAGIPLGVTFSFLITSPIVNEIALVMLFTLFGWKIAGLYLISGMVIGIVGGIIIGNLNLEKEVEEYVYQIQMGETHVEQMTRQERLEFAKDAVVDIIKRIWIFILIGIGIGAVIHGYAPADLLSRYAGENNSFAVFVAVALGIPLYSNAVGTIPVIQALIGKGVAVGTALSFMMAVVALSLPEMIILRKVIKPKLIGIFVGIVGVSIIFVGYLFNIIL</sequence>
<dbReference type="AlphaFoldDB" id="A0A3S9SY09"/>
<evidence type="ECO:0000256" key="2">
    <source>
        <dbReference type="ARBA" id="ARBA00006386"/>
    </source>
</evidence>
<dbReference type="OrthoDB" id="9777774at2"/>
<dbReference type="Pfam" id="PF03773">
    <property type="entry name" value="ArsP_1"/>
    <property type="match status" value="1"/>
</dbReference>
<keyword evidence="9" id="KW-1185">Reference proteome</keyword>
<evidence type="ECO:0008006" key="10">
    <source>
        <dbReference type="Google" id="ProtNLM"/>
    </source>
</evidence>
<feature type="transmembrane region" description="Helical" evidence="7">
    <location>
        <begin position="71"/>
        <end position="97"/>
    </location>
</feature>
<comment type="similarity">
    <text evidence="2">Belongs to the UPF0718 family.</text>
</comment>
<organism evidence="8 9">
    <name type="scientific">Anoxybacter fermentans</name>
    <dbReference type="NCBI Taxonomy" id="1323375"/>
    <lineage>
        <taxon>Bacteria</taxon>
        <taxon>Bacillati</taxon>
        <taxon>Bacillota</taxon>
        <taxon>Clostridia</taxon>
        <taxon>Halanaerobiales</taxon>
        <taxon>Anoxybacter</taxon>
    </lineage>
</organism>
<feature type="transmembrane region" description="Helical" evidence="7">
    <location>
        <begin position="290"/>
        <end position="311"/>
    </location>
</feature>
<feature type="transmembrane region" description="Helical" evidence="7">
    <location>
        <begin position="103"/>
        <end position="128"/>
    </location>
</feature>
<feature type="transmembrane region" description="Helical" evidence="7">
    <location>
        <begin position="227"/>
        <end position="244"/>
    </location>
</feature>
<feature type="transmembrane region" description="Helical" evidence="7">
    <location>
        <begin position="256"/>
        <end position="278"/>
    </location>
</feature>
<evidence type="ECO:0000256" key="3">
    <source>
        <dbReference type="ARBA" id="ARBA00022475"/>
    </source>
</evidence>